<evidence type="ECO:0000313" key="3">
    <source>
        <dbReference type="Proteomes" id="UP000431826"/>
    </source>
</evidence>
<feature type="region of interest" description="Disordered" evidence="1">
    <location>
        <begin position="71"/>
        <end position="99"/>
    </location>
</feature>
<organism evidence="2 3">
    <name type="scientific">Streptomyces tubercidicus</name>
    <dbReference type="NCBI Taxonomy" id="47759"/>
    <lineage>
        <taxon>Bacteria</taxon>
        <taxon>Bacillati</taxon>
        <taxon>Actinomycetota</taxon>
        <taxon>Actinomycetes</taxon>
        <taxon>Kitasatosporales</taxon>
        <taxon>Streptomycetaceae</taxon>
        <taxon>Streptomyces</taxon>
    </lineage>
</organism>
<dbReference type="EMBL" id="BLIR01000003">
    <property type="protein sequence ID" value="GFE42146.1"/>
    <property type="molecule type" value="Genomic_DNA"/>
</dbReference>
<feature type="region of interest" description="Disordered" evidence="1">
    <location>
        <begin position="1"/>
        <end position="22"/>
    </location>
</feature>
<proteinExistence type="predicted"/>
<name>A0A640V7I0_9ACTN</name>
<sequence length="99" mass="10592">MHADTEAGRGLHGEAGEGRGPAAFLAQQPAFGELVQIAVHGGEADPEVSGQFVDTDFAVFDDMGQYVLPSPVDLGQRRPCGSHRGRPFPVGQRQRYRCG</sequence>
<dbReference type="Proteomes" id="UP000431826">
    <property type="component" value="Unassembled WGS sequence"/>
</dbReference>
<accession>A0A640V7I0</accession>
<protein>
    <submittedName>
        <fullName evidence="2">Uncharacterized protein</fullName>
    </submittedName>
</protein>
<dbReference type="AlphaFoldDB" id="A0A640V7I0"/>
<comment type="caution">
    <text evidence="2">The sequence shown here is derived from an EMBL/GenBank/DDBJ whole genome shotgun (WGS) entry which is preliminary data.</text>
</comment>
<keyword evidence="3" id="KW-1185">Reference proteome</keyword>
<evidence type="ECO:0000313" key="2">
    <source>
        <dbReference type="EMBL" id="GFE42146.1"/>
    </source>
</evidence>
<reference evidence="2 3" key="1">
    <citation type="submission" date="2019-12" db="EMBL/GenBank/DDBJ databases">
        <title>Whole genome shotgun sequence of Streptomyces tubercidicus NBRC 13090.</title>
        <authorList>
            <person name="Ichikawa N."/>
            <person name="Kimura A."/>
            <person name="Kitahashi Y."/>
            <person name="Komaki H."/>
            <person name="Tamura T."/>
        </authorList>
    </citation>
    <scope>NUCLEOTIDE SEQUENCE [LARGE SCALE GENOMIC DNA]</scope>
    <source>
        <strain evidence="2 3">NBRC 13090</strain>
    </source>
</reference>
<evidence type="ECO:0000256" key="1">
    <source>
        <dbReference type="SAM" id="MobiDB-lite"/>
    </source>
</evidence>
<gene>
    <name evidence="2" type="ORF">Stube_68190</name>
</gene>
<feature type="compositionally biased region" description="Basic and acidic residues" evidence="1">
    <location>
        <begin position="1"/>
        <end position="17"/>
    </location>
</feature>